<keyword evidence="1" id="KW-0548">Nucleotidyltransferase</keyword>
<keyword evidence="2" id="KW-1185">Reference proteome</keyword>
<dbReference type="AlphaFoldDB" id="A0A6G0YX19"/>
<keyword evidence="1" id="KW-0695">RNA-directed DNA polymerase</keyword>
<evidence type="ECO:0000313" key="1">
    <source>
        <dbReference type="EMBL" id="KAF0762619.1"/>
    </source>
</evidence>
<protein>
    <submittedName>
        <fullName evidence="1">RNA-directed DNA polymerase from mobile element jockey</fullName>
    </submittedName>
</protein>
<dbReference type="GO" id="GO:0003964">
    <property type="term" value="F:RNA-directed DNA polymerase activity"/>
    <property type="evidence" value="ECO:0007669"/>
    <property type="project" value="UniProtKB-KW"/>
</dbReference>
<dbReference type="Proteomes" id="UP000478052">
    <property type="component" value="Unassembled WGS sequence"/>
</dbReference>
<accession>A0A6G0YX19</accession>
<keyword evidence="1" id="KW-0808">Transferase</keyword>
<comment type="caution">
    <text evidence="1">The sequence shown here is derived from an EMBL/GenBank/DDBJ whole genome shotgun (WGS) entry which is preliminary data.</text>
</comment>
<reference evidence="1 2" key="1">
    <citation type="submission" date="2019-08" db="EMBL/GenBank/DDBJ databases">
        <title>Whole genome of Aphis craccivora.</title>
        <authorList>
            <person name="Voronova N.V."/>
            <person name="Shulinski R.S."/>
            <person name="Bandarenka Y.V."/>
            <person name="Zhorov D.G."/>
            <person name="Warner D."/>
        </authorList>
    </citation>
    <scope>NUCLEOTIDE SEQUENCE [LARGE SCALE GENOMIC DNA]</scope>
    <source>
        <strain evidence="1">180601</strain>
        <tissue evidence="1">Whole Body</tissue>
    </source>
</reference>
<dbReference type="OrthoDB" id="8061811at2759"/>
<gene>
    <name evidence="1" type="ORF">FWK35_00009349</name>
</gene>
<sequence length="213" mass="25353">MHIHSYQRNQNSINYLSYANPIIFNYSISNYNLELVSNFKDLEIIFDSKLNFSYHTEFIKNKAMRILDFIKRSCEDFRDPFALKILYCSLIRSNLEYYPLILINNTSKQNDTTEATHTAHLEMSPLLGIFISFNKSNKINDKPLIIHYFSQNLIKKILKIFIIIEQLTTIECIKTDNKTLFPHIHTALFKIYLQKKNTSLVIRFCRFRKLEKH</sequence>
<name>A0A6G0YX19_APHCR</name>
<proteinExistence type="predicted"/>
<evidence type="ECO:0000313" key="2">
    <source>
        <dbReference type="Proteomes" id="UP000478052"/>
    </source>
</evidence>
<dbReference type="EMBL" id="VUJU01002090">
    <property type="protein sequence ID" value="KAF0762619.1"/>
    <property type="molecule type" value="Genomic_DNA"/>
</dbReference>
<organism evidence="1 2">
    <name type="scientific">Aphis craccivora</name>
    <name type="common">Cowpea aphid</name>
    <dbReference type="NCBI Taxonomy" id="307492"/>
    <lineage>
        <taxon>Eukaryota</taxon>
        <taxon>Metazoa</taxon>
        <taxon>Ecdysozoa</taxon>
        <taxon>Arthropoda</taxon>
        <taxon>Hexapoda</taxon>
        <taxon>Insecta</taxon>
        <taxon>Pterygota</taxon>
        <taxon>Neoptera</taxon>
        <taxon>Paraneoptera</taxon>
        <taxon>Hemiptera</taxon>
        <taxon>Sternorrhyncha</taxon>
        <taxon>Aphidomorpha</taxon>
        <taxon>Aphidoidea</taxon>
        <taxon>Aphididae</taxon>
        <taxon>Aphidini</taxon>
        <taxon>Aphis</taxon>
        <taxon>Aphis</taxon>
    </lineage>
</organism>